<name>A0A1N6N1Z4_9GAMM</name>
<dbReference type="PANTHER" id="PTHR35848:SF6">
    <property type="entry name" value="CUPIN TYPE-2 DOMAIN-CONTAINING PROTEIN"/>
    <property type="match status" value="1"/>
</dbReference>
<dbReference type="EMBL" id="NIBU01000076">
    <property type="protein sequence ID" value="PHM30006.1"/>
    <property type="molecule type" value="Genomic_DNA"/>
</dbReference>
<keyword evidence="1" id="KW-0479">Metal-binding</keyword>
<dbReference type="Proteomes" id="UP000224871">
    <property type="component" value="Unassembled WGS sequence"/>
</dbReference>
<dbReference type="AlphaFoldDB" id="A0A1N6N1Z4"/>
<keyword evidence="6" id="KW-1185">Reference proteome</keyword>
<sequence>MMHKEQKPTILLAEEGEQLTRRWGYPLTIKVDPVTTGTKNFSVGTEDIPPGKVIPRHRHTHSEELIIIQSGSVIAHIGNERRALSTGGMAYAPKNTWMGFENRGNTTATIIWIFTTPGFEEYVRATSVPAGNPIVPFSASELAEIRQKYKLYIELEGGDFENYPTDVKK</sequence>
<proteinExistence type="predicted"/>
<dbReference type="RefSeq" id="WP_211286033.1">
    <property type="nucleotide sequence ID" value="NZ_CAWNQC010000277.1"/>
</dbReference>
<dbReference type="InterPro" id="IPR051610">
    <property type="entry name" value="GPI/OXD"/>
</dbReference>
<dbReference type="SUPFAM" id="SSF51182">
    <property type="entry name" value="RmlC-like cupins"/>
    <property type="match status" value="1"/>
</dbReference>
<feature type="domain" description="Cupin type-2" evidence="2">
    <location>
        <begin position="46"/>
        <end position="114"/>
    </location>
</feature>
<evidence type="ECO:0000313" key="5">
    <source>
        <dbReference type="Proteomes" id="UP000196435"/>
    </source>
</evidence>
<evidence type="ECO:0000256" key="1">
    <source>
        <dbReference type="ARBA" id="ARBA00022723"/>
    </source>
</evidence>
<gene>
    <name evidence="3" type="ORF">Xinn_03623</name>
    <name evidence="4" type="ORF">XIS1_920015</name>
</gene>
<dbReference type="InterPro" id="IPR011051">
    <property type="entry name" value="RmlC_Cupin_sf"/>
</dbReference>
<dbReference type="EMBL" id="FTLG01000239">
    <property type="protein sequence ID" value="SIP75128.1"/>
    <property type="molecule type" value="Genomic_DNA"/>
</dbReference>
<evidence type="ECO:0000313" key="3">
    <source>
        <dbReference type="EMBL" id="PHM30006.1"/>
    </source>
</evidence>
<organism evidence="4 5">
    <name type="scientific">Xenorhabdus innexi</name>
    <dbReference type="NCBI Taxonomy" id="290109"/>
    <lineage>
        <taxon>Bacteria</taxon>
        <taxon>Pseudomonadati</taxon>
        <taxon>Pseudomonadota</taxon>
        <taxon>Gammaproteobacteria</taxon>
        <taxon>Enterobacterales</taxon>
        <taxon>Morganellaceae</taxon>
        <taxon>Xenorhabdus</taxon>
    </lineage>
</organism>
<reference evidence="5" key="2">
    <citation type="submission" date="2016-12" db="EMBL/GenBank/DDBJ databases">
        <authorList>
            <person name="Gaudriault S."/>
        </authorList>
    </citation>
    <scope>NUCLEOTIDE SEQUENCE [LARGE SCALE GENOMIC DNA]</scope>
    <source>
        <strain evidence="5">HGB1681 (deposited as PTA-6826 in the American Type Culture Collection)</strain>
    </source>
</reference>
<accession>A0A1N6N1Z4</accession>
<dbReference type="Proteomes" id="UP000196435">
    <property type="component" value="Unassembled WGS sequence"/>
</dbReference>
<dbReference type="Pfam" id="PF07883">
    <property type="entry name" value="Cupin_2"/>
    <property type="match status" value="1"/>
</dbReference>
<dbReference type="PANTHER" id="PTHR35848">
    <property type="entry name" value="OXALATE-BINDING PROTEIN"/>
    <property type="match status" value="1"/>
</dbReference>
<protein>
    <submittedName>
        <fullName evidence="3 4">Cupin</fullName>
    </submittedName>
</protein>
<dbReference type="InterPro" id="IPR013096">
    <property type="entry name" value="Cupin_2"/>
</dbReference>
<reference evidence="4" key="1">
    <citation type="submission" date="2016-12" db="EMBL/GenBank/DDBJ databases">
        <authorList>
            <person name="Song W.-J."/>
            <person name="Kurnit D.M."/>
        </authorList>
    </citation>
    <scope>NUCLEOTIDE SEQUENCE [LARGE SCALE GENOMIC DNA]</scope>
    <source>
        <strain evidence="4">HGB1681</strain>
    </source>
</reference>
<dbReference type="InterPro" id="IPR014710">
    <property type="entry name" value="RmlC-like_jellyroll"/>
</dbReference>
<reference evidence="3 6" key="3">
    <citation type="journal article" date="2017" name="Nat. Microbiol.">
        <title>Natural product diversity associated with the nematode symbionts Photorhabdus and Xenorhabdus.</title>
        <authorList>
            <person name="Tobias N.J."/>
            <person name="Wolff H."/>
            <person name="Djahanschiri B."/>
            <person name="Grundmann F."/>
            <person name="Kronenwerth M."/>
            <person name="Shi Y.M."/>
            <person name="Simonyi S."/>
            <person name="Grun P."/>
            <person name="Shapiro-Ilan D."/>
            <person name="Pidot S.J."/>
            <person name="Stinear T.P."/>
            <person name="Ebersberger I."/>
            <person name="Bode H.B."/>
        </authorList>
    </citation>
    <scope>NUCLEOTIDE SEQUENCE [LARGE SCALE GENOMIC DNA]</scope>
    <source>
        <strain evidence="3 6">DSM 16336</strain>
    </source>
</reference>
<evidence type="ECO:0000259" key="2">
    <source>
        <dbReference type="Pfam" id="PF07883"/>
    </source>
</evidence>
<evidence type="ECO:0000313" key="4">
    <source>
        <dbReference type="EMBL" id="SIP75128.1"/>
    </source>
</evidence>
<dbReference type="Gene3D" id="2.60.120.10">
    <property type="entry name" value="Jelly Rolls"/>
    <property type="match status" value="1"/>
</dbReference>
<evidence type="ECO:0000313" key="6">
    <source>
        <dbReference type="Proteomes" id="UP000224871"/>
    </source>
</evidence>
<dbReference type="GO" id="GO:0046872">
    <property type="term" value="F:metal ion binding"/>
    <property type="evidence" value="ECO:0007669"/>
    <property type="project" value="UniProtKB-KW"/>
</dbReference>